<proteinExistence type="predicted"/>
<gene>
    <name evidence="1" type="ORF">JY572_22585</name>
</gene>
<sequence>MGFGYSAISGTRVERGEQRTPWVQSLDVRVGVAYRVPPAQAVNLDLEVFNVLGFQTATRMAAVRNRPTSGVRRGHPSFRAAR</sequence>
<name>A0ABX7MXY6_9BACT</name>
<protein>
    <recommendedName>
        <fullName evidence="3">TonB-dependent receptor</fullName>
    </recommendedName>
</protein>
<evidence type="ECO:0000313" key="1">
    <source>
        <dbReference type="EMBL" id="QSQ11208.1"/>
    </source>
</evidence>
<evidence type="ECO:0008006" key="3">
    <source>
        <dbReference type="Google" id="ProtNLM"/>
    </source>
</evidence>
<dbReference type="RefSeq" id="WP_206712965.1">
    <property type="nucleotide sequence ID" value="NZ_CP071091.1"/>
</dbReference>
<reference evidence="1 2" key="1">
    <citation type="submission" date="2021-02" db="EMBL/GenBank/DDBJ databases">
        <title>De Novo genome assembly of isolated myxobacteria.</title>
        <authorList>
            <person name="Stevens D.C."/>
        </authorList>
    </citation>
    <scope>NUCLEOTIDE SEQUENCE [LARGE SCALE GENOMIC DNA]</scope>
    <source>
        <strain evidence="1 2">SCHIC003</strain>
    </source>
</reference>
<organism evidence="1 2">
    <name type="scientific">Myxococcus landrumensis</name>
    <dbReference type="NCBI Taxonomy" id="2813577"/>
    <lineage>
        <taxon>Bacteria</taxon>
        <taxon>Pseudomonadati</taxon>
        <taxon>Myxococcota</taxon>
        <taxon>Myxococcia</taxon>
        <taxon>Myxococcales</taxon>
        <taxon>Cystobacterineae</taxon>
        <taxon>Myxococcaceae</taxon>
        <taxon>Myxococcus</taxon>
    </lineage>
</organism>
<dbReference type="EMBL" id="CP071091">
    <property type="protein sequence ID" value="QSQ11208.1"/>
    <property type="molecule type" value="Genomic_DNA"/>
</dbReference>
<accession>A0ABX7MXY6</accession>
<evidence type="ECO:0000313" key="2">
    <source>
        <dbReference type="Proteomes" id="UP000663090"/>
    </source>
</evidence>
<dbReference type="Proteomes" id="UP000663090">
    <property type="component" value="Chromosome"/>
</dbReference>
<keyword evidence="2" id="KW-1185">Reference proteome</keyword>